<dbReference type="EMBL" id="MU266389">
    <property type="protein sequence ID" value="KAH7926070.1"/>
    <property type="molecule type" value="Genomic_DNA"/>
</dbReference>
<protein>
    <submittedName>
        <fullName evidence="1">Galactokinase gal</fullName>
    </submittedName>
</protein>
<gene>
    <name evidence="1" type="ORF">BV22DRAFT_1063650</name>
</gene>
<name>A0ACB8BJN1_9AGAM</name>
<evidence type="ECO:0000313" key="1">
    <source>
        <dbReference type="EMBL" id="KAH7926070.1"/>
    </source>
</evidence>
<reference evidence="1" key="1">
    <citation type="journal article" date="2021" name="New Phytol.">
        <title>Evolutionary innovations through gain and loss of genes in the ectomycorrhizal Boletales.</title>
        <authorList>
            <person name="Wu G."/>
            <person name="Miyauchi S."/>
            <person name="Morin E."/>
            <person name="Kuo A."/>
            <person name="Drula E."/>
            <person name="Varga T."/>
            <person name="Kohler A."/>
            <person name="Feng B."/>
            <person name="Cao Y."/>
            <person name="Lipzen A."/>
            <person name="Daum C."/>
            <person name="Hundley H."/>
            <person name="Pangilinan J."/>
            <person name="Johnson J."/>
            <person name="Barry K."/>
            <person name="LaButti K."/>
            <person name="Ng V."/>
            <person name="Ahrendt S."/>
            <person name="Min B."/>
            <person name="Choi I.G."/>
            <person name="Park H."/>
            <person name="Plett J.M."/>
            <person name="Magnuson J."/>
            <person name="Spatafora J.W."/>
            <person name="Nagy L.G."/>
            <person name="Henrissat B."/>
            <person name="Grigoriev I.V."/>
            <person name="Yang Z.L."/>
            <person name="Xu J."/>
            <person name="Martin F.M."/>
        </authorList>
    </citation>
    <scope>NUCLEOTIDE SEQUENCE</scope>
    <source>
        <strain evidence="1">KUC20120723A-06</strain>
    </source>
</reference>
<accession>A0ACB8BJN1</accession>
<sequence length="567" mass="61829">MAASLPIPVFNNLQDLYQNLGTSLNHAERWDNLAKEFKARFGRTPTYIARAPGRVNTSPDAQQGEHIDYQLFGVFPAAIEHDILIACAPRSSPDQHHHTPGSVIAENLHKKYTRQGFTPTRRPTLGPEWHLDIDKTELRWESYVKAGYYARDEFHFLIWCSSNGVLNHYFAPNDAESVPIPVDLLVTGSVPAGSGLSSSAAMVVSSTLAFLAVNGLLDKVEENSQDAKTITKGSLVEMAMENEKRVGVNSGGMDQAASVISLANSALYVSFFPQLSAKPIPLPGSSNSGGPGTPHATFICANSLVVSDKAVHAKTRYNLRVVETLAAARILAVRLGVHVGSREKITLRTVMARLMGETEDGAEADEEKLRAGLERMAQEVECLRPQEAKGHADELGVTLETMIEWSEMGREAFNDVYLSWVDVEATYFQLYKRAKHVYLEALRVLQFRDLCLNASSNPAEGSSVLKALGTLMNESQESCASLCEITCPEVDELARLAMEAGAYGSRVTGAGWGGCTVSLVDETQVDSFIAKIKASYGPYKGLEEEALREAIFATKPSSGACVYKFED</sequence>
<keyword evidence="2" id="KW-1185">Reference proteome</keyword>
<proteinExistence type="predicted"/>
<organism evidence="1 2">
    <name type="scientific">Leucogyrophana mollusca</name>
    <dbReference type="NCBI Taxonomy" id="85980"/>
    <lineage>
        <taxon>Eukaryota</taxon>
        <taxon>Fungi</taxon>
        <taxon>Dikarya</taxon>
        <taxon>Basidiomycota</taxon>
        <taxon>Agaricomycotina</taxon>
        <taxon>Agaricomycetes</taxon>
        <taxon>Agaricomycetidae</taxon>
        <taxon>Boletales</taxon>
        <taxon>Boletales incertae sedis</taxon>
        <taxon>Leucogyrophana</taxon>
    </lineage>
</organism>
<comment type="caution">
    <text evidence="1">The sequence shown here is derived from an EMBL/GenBank/DDBJ whole genome shotgun (WGS) entry which is preliminary data.</text>
</comment>
<evidence type="ECO:0000313" key="2">
    <source>
        <dbReference type="Proteomes" id="UP000790709"/>
    </source>
</evidence>
<dbReference type="Proteomes" id="UP000790709">
    <property type="component" value="Unassembled WGS sequence"/>
</dbReference>